<evidence type="ECO:0000259" key="1">
    <source>
        <dbReference type="Pfam" id="PF01636"/>
    </source>
</evidence>
<feature type="domain" description="Aminoglycoside phosphotransferase" evidence="1">
    <location>
        <begin position="169"/>
        <end position="284"/>
    </location>
</feature>
<dbReference type="SUPFAM" id="SSF56112">
    <property type="entry name" value="Protein kinase-like (PK-like)"/>
    <property type="match status" value="1"/>
</dbReference>
<evidence type="ECO:0000313" key="3">
    <source>
        <dbReference type="Proteomes" id="UP000030752"/>
    </source>
</evidence>
<dbReference type="Proteomes" id="UP000030752">
    <property type="component" value="Unassembled WGS sequence"/>
</dbReference>
<protein>
    <recommendedName>
        <fullName evidence="1">Aminoglycoside phosphotransferase domain-containing protein</fullName>
    </recommendedName>
</protein>
<dbReference type="AlphaFoldDB" id="W2SBS2"/>
<dbReference type="OrthoDB" id="25129at2759"/>
<dbReference type="VEuPathDB" id="FungiDB:HMPREF1541_09290"/>
<dbReference type="InterPro" id="IPR002575">
    <property type="entry name" value="Aminoglycoside_PTrfase"/>
</dbReference>
<dbReference type="HOGENOM" id="CLU_059226_0_0_1"/>
<dbReference type="eggNOG" id="ENOG502SJ8C">
    <property type="taxonomic scope" value="Eukaryota"/>
</dbReference>
<dbReference type="RefSeq" id="XP_008712186.1">
    <property type="nucleotide sequence ID" value="XM_008713964.1"/>
</dbReference>
<evidence type="ECO:0000313" key="2">
    <source>
        <dbReference type="EMBL" id="ETN45458.1"/>
    </source>
</evidence>
<keyword evidence="3" id="KW-1185">Reference proteome</keyword>
<sequence>MDTSEIDAKVLESLQGTTLACSALKPISGGTVNWNYHATLVKPLENGFTEVLVKHGERHMKTRPEFKLEFLRCQIESECYKSLTHRPFTGGTGATDSFSFTVRTPEFIHFDEENLNQFLEYLPQGTTLKSYLFGDHHLTSSGPESSVSLEPQFQQLGKAIGTWLTRFVKWAAKQAELRQTVAKNAEAQRIRHWVSFLWLHDRIKEYPAILGDVKGVLEEVEQAVAAELRDERKLQVIHGDLAIGNIVLPDAPLRQHDNIPVFIVDWEMAELGVPTTDLGHVVVDLYALWMYKSIKPALWIMQGLVNAYGEVTEESAFRTALYIGSHLICLITVSDWLPADQVEEVVRHGRDIVVHAWKKDRSWFEKGELRCLFHQIA</sequence>
<dbReference type="Gene3D" id="3.90.1200.10">
    <property type="match status" value="1"/>
</dbReference>
<proteinExistence type="predicted"/>
<name>W2SBS2_CYPE1</name>
<reference evidence="2 3" key="1">
    <citation type="submission" date="2013-03" db="EMBL/GenBank/DDBJ databases">
        <title>The Genome Sequence of Phialophora europaea CBS 101466.</title>
        <authorList>
            <consortium name="The Broad Institute Genomics Platform"/>
            <person name="Cuomo C."/>
            <person name="de Hoog S."/>
            <person name="Gorbushina A."/>
            <person name="Walker B."/>
            <person name="Young S.K."/>
            <person name="Zeng Q."/>
            <person name="Gargeya S."/>
            <person name="Fitzgerald M."/>
            <person name="Haas B."/>
            <person name="Abouelleil A."/>
            <person name="Allen A.W."/>
            <person name="Alvarado L."/>
            <person name="Arachchi H.M."/>
            <person name="Berlin A.M."/>
            <person name="Chapman S.B."/>
            <person name="Gainer-Dewar J."/>
            <person name="Goldberg J."/>
            <person name="Griggs A."/>
            <person name="Gujja S."/>
            <person name="Hansen M."/>
            <person name="Howarth C."/>
            <person name="Imamovic A."/>
            <person name="Ireland A."/>
            <person name="Larimer J."/>
            <person name="McCowan C."/>
            <person name="Murphy C."/>
            <person name="Pearson M."/>
            <person name="Poon T.W."/>
            <person name="Priest M."/>
            <person name="Roberts A."/>
            <person name="Saif S."/>
            <person name="Shea T."/>
            <person name="Sisk P."/>
            <person name="Sykes S."/>
            <person name="Wortman J."/>
            <person name="Nusbaum C."/>
            <person name="Birren B."/>
        </authorList>
    </citation>
    <scope>NUCLEOTIDE SEQUENCE [LARGE SCALE GENOMIC DNA]</scope>
    <source>
        <strain evidence="2 3">CBS 101466</strain>
    </source>
</reference>
<dbReference type="GeneID" id="19976629"/>
<gene>
    <name evidence="2" type="ORF">HMPREF1541_09290</name>
</gene>
<dbReference type="EMBL" id="KB822712">
    <property type="protein sequence ID" value="ETN45458.1"/>
    <property type="molecule type" value="Genomic_DNA"/>
</dbReference>
<dbReference type="InterPro" id="IPR011009">
    <property type="entry name" value="Kinase-like_dom_sf"/>
</dbReference>
<organism evidence="2 3">
    <name type="scientific">Cyphellophora europaea (strain CBS 101466)</name>
    <name type="common">Phialophora europaea</name>
    <dbReference type="NCBI Taxonomy" id="1220924"/>
    <lineage>
        <taxon>Eukaryota</taxon>
        <taxon>Fungi</taxon>
        <taxon>Dikarya</taxon>
        <taxon>Ascomycota</taxon>
        <taxon>Pezizomycotina</taxon>
        <taxon>Eurotiomycetes</taxon>
        <taxon>Chaetothyriomycetidae</taxon>
        <taxon>Chaetothyriales</taxon>
        <taxon>Cyphellophoraceae</taxon>
        <taxon>Cyphellophora</taxon>
    </lineage>
</organism>
<dbReference type="Pfam" id="PF01636">
    <property type="entry name" value="APH"/>
    <property type="match status" value="1"/>
</dbReference>
<dbReference type="STRING" id="1220924.W2SBS2"/>
<dbReference type="Gene3D" id="3.30.200.20">
    <property type="entry name" value="Phosphorylase Kinase, domain 1"/>
    <property type="match status" value="1"/>
</dbReference>
<accession>W2SBS2</accession>
<dbReference type="InParanoid" id="W2SBS2"/>